<proteinExistence type="inferred from homology"/>
<evidence type="ECO:0000256" key="6">
    <source>
        <dbReference type="ARBA" id="ARBA00022605"/>
    </source>
</evidence>
<dbReference type="InterPro" id="IPR006130">
    <property type="entry name" value="Asp/Orn_carbamoylTrfase"/>
</dbReference>
<dbReference type="EMBL" id="QGNW01000019">
    <property type="protein sequence ID" value="RVX15270.1"/>
    <property type="molecule type" value="Genomic_DNA"/>
</dbReference>
<dbReference type="NCBIfam" id="TIGR00658">
    <property type="entry name" value="orni_carb_tr"/>
    <property type="match status" value="1"/>
</dbReference>
<evidence type="ECO:0000256" key="11">
    <source>
        <dbReference type="RuleBase" id="RU003634"/>
    </source>
</evidence>
<gene>
    <name evidence="14" type="primary">ARGF</name>
    <name evidence="14" type="ORF">CK203_007962</name>
</gene>
<dbReference type="PANTHER" id="PTHR45753:SF3">
    <property type="entry name" value="ORNITHINE TRANSCARBAMYLASE, MITOCHONDRIAL"/>
    <property type="match status" value="1"/>
</dbReference>
<keyword evidence="7" id="KW-0934">Plastid</keyword>
<dbReference type="PANTHER" id="PTHR45753">
    <property type="entry name" value="ORNITHINE CARBAMOYLTRANSFERASE, MITOCHONDRIAL"/>
    <property type="match status" value="1"/>
</dbReference>
<evidence type="ECO:0000259" key="13">
    <source>
        <dbReference type="Pfam" id="PF02729"/>
    </source>
</evidence>
<sequence>MAAITSHCALRSDCAPFSSSSSSFSGQAFRQPAPFPGISLSSSAISPTLRRRISCQTSSAISPSSAVNVKGQCSSRVFSDHSFFFHSLSKFIPDAMLLNFLLQKFLELENEIKGHSLFDFLCFPEKSGLKDFLHINDFDKNTILKILDRALEVKALLKSGERTFLPFKGKTMAMIFAKPSMRTRVSFETGFFLLGGHALYLGPDDIQMGKREETRDVARVLSCYNDIIMARVFAHQDILDLAKYATVPVINGLTDYNHPCQIMADALTIIEHIGQLEGTKVVYVGDGNNIVHSWLLLAAVVPFHFVCACPKGFEPDEKTVQKAQQAGISKIEITNDPKEAVRGADVVYSDVWASMGQKEEASYRRQVFQGFQVDEPLMKLAGPKAYFMHCLPAERGVEVTDGVIEAPNSIVFPQAENRMHAQNAIMLHVLGL</sequence>
<evidence type="ECO:0000256" key="5">
    <source>
        <dbReference type="ARBA" id="ARBA00022571"/>
    </source>
</evidence>
<dbReference type="SUPFAM" id="SSF53671">
    <property type="entry name" value="Aspartate/ornithine carbamoyltransferase"/>
    <property type="match status" value="1"/>
</dbReference>
<dbReference type="InterPro" id="IPR024904">
    <property type="entry name" value="OTCase_ArgI"/>
</dbReference>
<evidence type="ECO:0000256" key="3">
    <source>
        <dbReference type="ARBA" id="ARBA00013007"/>
    </source>
</evidence>
<dbReference type="InterPro" id="IPR036901">
    <property type="entry name" value="Asp/Orn_carbamoylTrfase_sf"/>
</dbReference>
<dbReference type="GO" id="GO:0009507">
    <property type="term" value="C:chloroplast"/>
    <property type="evidence" value="ECO:0007669"/>
    <property type="project" value="UniProtKB-SubCell"/>
</dbReference>
<evidence type="ECO:0000256" key="8">
    <source>
        <dbReference type="ARBA" id="ARBA00022679"/>
    </source>
</evidence>
<comment type="subcellular location">
    <subcellularLocation>
        <location evidence="1">Plastid</location>
        <location evidence="1">Chloroplast</location>
    </subcellularLocation>
</comment>
<keyword evidence="9" id="KW-0809">Transit peptide</keyword>
<dbReference type="GO" id="GO:0016597">
    <property type="term" value="F:amino acid binding"/>
    <property type="evidence" value="ECO:0007669"/>
    <property type="project" value="InterPro"/>
</dbReference>
<feature type="domain" description="Aspartate/ornithine carbamoyltransferase Asp/Orn-binding" evidence="12">
    <location>
        <begin position="277"/>
        <end position="428"/>
    </location>
</feature>
<dbReference type="FunFam" id="3.40.50.1370:FF:000015">
    <property type="entry name" value="ornithine carbamoyltransferase, chloroplastic"/>
    <property type="match status" value="1"/>
</dbReference>
<protein>
    <recommendedName>
        <fullName evidence="3">ornithine carbamoyltransferase</fullName>
        <ecNumber evidence="3">2.1.3.3</ecNumber>
    </recommendedName>
</protein>
<comment type="catalytic activity">
    <reaction evidence="10">
        <text>carbamoyl phosphate + L-ornithine = L-citrulline + phosphate + H(+)</text>
        <dbReference type="Rhea" id="RHEA:19513"/>
        <dbReference type="ChEBI" id="CHEBI:15378"/>
        <dbReference type="ChEBI" id="CHEBI:43474"/>
        <dbReference type="ChEBI" id="CHEBI:46911"/>
        <dbReference type="ChEBI" id="CHEBI:57743"/>
        <dbReference type="ChEBI" id="CHEBI:58228"/>
        <dbReference type="EC" id="2.1.3.3"/>
    </reaction>
</comment>
<keyword evidence="5" id="KW-0055">Arginine biosynthesis</keyword>
<evidence type="ECO:0000259" key="12">
    <source>
        <dbReference type="Pfam" id="PF00185"/>
    </source>
</evidence>
<accession>A0A438K240</accession>
<dbReference type="InterPro" id="IPR002292">
    <property type="entry name" value="Orn/put_carbamltrans"/>
</dbReference>
<dbReference type="GO" id="GO:0004585">
    <property type="term" value="F:ornithine carbamoyltransferase activity"/>
    <property type="evidence" value="ECO:0007669"/>
    <property type="project" value="UniProtKB-EC"/>
</dbReference>
<dbReference type="Gene3D" id="3.40.50.1370">
    <property type="entry name" value="Aspartate/ornithine carbamoyltransferase"/>
    <property type="match status" value="2"/>
</dbReference>
<dbReference type="Proteomes" id="UP000288805">
    <property type="component" value="Unassembled WGS sequence"/>
</dbReference>
<dbReference type="NCBIfam" id="NF001986">
    <property type="entry name" value="PRK00779.1"/>
    <property type="match status" value="1"/>
</dbReference>
<evidence type="ECO:0000256" key="9">
    <source>
        <dbReference type="ARBA" id="ARBA00022946"/>
    </source>
</evidence>
<organism evidence="14 15">
    <name type="scientific">Vitis vinifera</name>
    <name type="common">Grape</name>
    <dbReference type="NCBI Taxonomy" id="29760"/>
    <lineage>
        <taxon>Eukaryota</taxon>
        <taxon>Viridiplantae</taxon>
        <taxon>Streptophyta</taxon>
        <taxon>Embryophyta</taxon>
        <taxon>Tracheophyta</taxon>
        <taxon>Spermatophyta</taxon>
        <taxon>Magnoliopsida</taxon>
        <taxon>eudicotyledons</taxon>
        <taxon>Gunneridae</taxon>
        <taxon>Pentapetalae</taxon>
        <taxon>rosids</taxon>
        <taxon>Vitales</taxon>
        <taxon>Vitaceae</taxon>
        <taxon>Viteae</taxon>
        <taxon>Vitis</taxon>
    </lineage>
</organism>
<evidence type="ECO:0000256" key="2">
    <source>
        <dbReference type="ARBA" id="ARBA00007805"/>
    </source>
</evidence>
<evidence type="ECO:0000256" key="1">
    <source>
        <dbReference type="ARBA" id="ARBA00004229"/>
    </source>
</evidence>
<keyword evidence="8 11" id="KW-0808">Transferase</keyword>
<dbReference type="PRINTS" id="PR00100">
    <property type="entry name" value="AOTCASE"/>
</dbReference>
<dbReference type="PRINTS" id="PR00102">
    <property type="entry name" value="OTCASE"/>
</dbReference>
<dbReference type="EC" id="2.1.3.3" evidence="3"/>
<reference evidence="14 15" key="1">
    <citation type="journal article" date="2018" name="PLoS Genet.">
        <title>Population sequencing reveals clonal diversity and ancestral inbreeding in the grapevine cultivar Chardonnay.</title>
        <authorList>
            <person name="Roach M.J."/>
            <person name="Johnson D.L."/>
            <person name="Bohlmann J."/>
            <person name="van Vuuren H.J."/>
            <person name="Jones S.J."/>
            <person name="Pretorius I.S."/>
            <person name="Schmidt S.A."/>
            <person name="Borneman A.R."/>
        </authorList>
    </citation>
    <scope>NUCLEOTIDE SEQUENCE [LARGE SCALE GENOMIC DNA]</scope>
    <source>
        <strain evidence="15">cv. Chardonnay</strain>
        <tissue evidence="14">Leaf</tissue>
    </source>
</reference>
<dbReference type="FunFam" id="3.40.50.1370:FF:000008">
    <property type="entry name" value="Ornithine carbamoyltransferase"/>
    <property type="match status" value="1"/>
</dbReference>
<dbReference type="Pfam" id="PF02729">
    <property type="entry name" value="OTCace_N"/>
    <property type="match status" value="1"/>
</dbReference>
<dbReference type="InterPro" id="IPR006131">
    <property type="entry name" value="Asp_carbamoyltransf_Asp/Orn-bd"/>
</dbReference>
<evidence type="ECO:0000313" key="15">
    <source>
        <dbReference type="Proteomes" id="UP000288805"/>
    </source>
</evidence>
<comment type="similarity">
    <text evidence="2">Belongs to the aspartate/ornithine carbamoyltransferase superfamily. OTCase family.</text>
</comment>
<feature type="domain" description="Aspartate/ornithine carbamoyltransferase carbamoyl-P binding" evidence="13">
    <location>
        <begin position="130"/>
        <end position="271"/>
    </location>
</feature>
<keyword evidence="4" id="KW-0150">Chloroplast</keyword>
<dbReference type="InterPro" id="IPR006132">
    <property type="entry name" value="Asp/Orn_carbamoyltranf_P-bd"/>
</dbReference>
<dbReference type="AlphaFoldDB" id="A0A438K240"/>
<name>A0A438K240_VITVI</name>
<evidence type="ECO:0000256" key="7">
    <source>
        <dbReference type="ARBA" id="ARBA00022640"/>
    </source>
</evidence>
<dbReference type="GO" id="GO:0006526">
    <property type="term" value="P:L-arginine biosynthetic process"/>
    <property type="evidence" value="ECO:0007669"/>
    <property type="project" value="UniProtKB-KW"/>
</dbReference>
<evidence type="ECO:0000256" key="10">
    <source>
        <dbReference type="ARBA" id="ARBA00048772"/>
    </source>
</evidence>
<dbReference type="Pfam" id="PF00185">
    <property type="entry name" value="OTCace"/>
    <property type="match status" value="1"/>
</dbReference>
<dbReference type="HAMAP" id="MF_01109">
    <property type="entry name" value="OTCase"/>
    <property type="match status" value="1"/>
</dbReference>
<evidence type="ECO:0000256" key="4">
    <source>
        <dbReference type="ARBA" id="ARBA00022528"/>
    </source>
</evidence>
<evidence type="ECO:0000313" key="14">
    <source>
        <dbReference type="EMBL" id="RVX15270.1"/>
    </source>
</evidence>
<keyword evidence="6" id="KW-0028">Amino-acid biosynthesis</keyword>
<comment type="caution">
    <text evidence="14">The sequence shown here is derived from an EMBL/GenBank/DDBJ whole genome shotgun (WGS) entry which is preliminary data.</text>
</comment>